<proteinExistence type="predicted"/>
<feature type="region of interest" description="Disordered" evidence="1">
    <location>
        <begin position="29"/>
        <end position="48"/>
    </location>
</feature>
<feature type="signal peptide" evidence="2">
    <location>
        <begin position="1"/>
        <end position="28"/>
    </location>
</feature>
<dbReference type="STRING" id="582899.Hden_0223"/>
<evidence type="ECO:0000256" key="2">
    <source>
        <dbReference type="SAM" id="SignalP"/>
    </source>
</evidence>
<dbReference type="KEGG" id="hdn:Hden_0223"/>
<evidence type="ECO:0000256" key="1">
    <source>
        <dbReference type="SAM" id="MobiDB-lite"/>
    </source>
</evidence>
<evidence type="ECO:0008006" key="5">
    <source>
        <dbReference type="Google" id="ProtNLM"/>
    </source>
</evidence>
<dbReference type="Proteomes" id="UP000002033">
    <property type="component" value="Chromosome"/>
</dbReference>
<accession>D8JQP6</accession>
<organism evidence="3 4">
    <name type="scientific">Hyphomicrobium denitrificans (strain ATCC 51888 / DSM 1869 / NCIMB 11706 / TK 0415)</name>
    <dbReference type="NCBI Taxonomy" id="582899"/>
    <lineage>
        <taxon>Bacteria</taxon>
        <taxon>Pseudomonadati</taxon>
        <taxon>Pseudomonadota</taxon>
        <taxon>Alphaproteobacteria</taxon>
        <taxon>Hyphomicrobiales</taxon>
        <taxon>Hyphomicrobiaceae</taxon>
        <taxon>Hyphomicrobium</taxon>
    </lineage>
</organism>
<evidence type="ECO:0000313" key="4">
    <source>
        <dbReference type="Proteomes" id="UP000002033"/>
    </source>
</evidence>
<dbReference type="InterPro" id="IPR050228">
    <property type="entry name" value="Carboxylesterase_BioH"/>
</dbReference>
<name>D8JQP6_HYPDA</name>
<dbReference type="SUPFAM" id="SSF53474">
    <property type="entry name" value="alpha/beta-Hydrolases"/>
    <property type="match status" value="1"/>
</dbReference>
<dbReference type="AlphaFoldDB" id="D8JQP6"/>
<dbReference type="eggNOG" id="COG1073">
    <property type="taxonomic scope" value="Bacteria"/>
</dbReference>
<dbReference type="Gene3D" id="3.40.50.1820">
    <property type="entry name" value="alpha/beta hydrolase"/>
    <property type="match status" value="1"/>
</dbReference>
<dbReference type="OrthoDB" id="7820973at2"/>
<keyword evidence="4" id="KW-1185">Reference proteome</keyword>
<dbReference type="InterPro" id="IPR029058">
    <property type="entry name" value="AB_hydrolase_fold"/>
</dbReference>
<keyword evidence="2" id="KW-0732">Signal</keyword>
<protein>
    <recommendedName>
        <fullName evidence="5">AB hydrolase-1 domain-containing protein</fullName>
    </recommendedName>
</protein>
<dbReference type="EMBL" id="CP002083">
    <property type="protein sequence ID" value="ADJ22048.1"/>
    <property type="molecule type" value="Genomic_DNA"/>
</dbReference>
<reference evidence="4" key="1">
    <citation type="journal article" date="2011" name="J. Bacteriol.">
        <title>Genome sequences of eight morphologically diverse alphaproteobacteria.</title>
        <authorList>
            <consortium name="US DOE Joint Genome Institute"/>
            <person name="Brown P.J."/>
            <person name="Kysela D.T."/>
            <person name="Buechlein A."/>
            <person name="Hemmerich C."/>
            <person name="Brun Y.V."/>
        </authorList>
    </citation>
    <scope>NUCLEOTIDE SEQUENCE [LARGE SCALE GENOMIC DNA]</scope>
    <source>
        <strain evidence="4">ATCC 51888 / DSM 1869 / NCIB 11706 / TK 0415</strain>
    </source>
</reference>
<evidence type="ECO:0000313" key="3">
    <source>
        <dbReference type="EMBL" id="ADJ22048.1"/>
    </source>
</evidence>
<dbReference type="PANTHER" id="PTHR43194:SF5">
    <property type="entry name" value="PIMELOYL-[ACYL-CARRIER PROTEIN] METHYL ESTER ESTERASE"/>
    <property type="match status" value="1"/>
</dbReference>
<sequence length="387" mass="41716" precursor="true">MTKKHFDRRFAVGAAVVCSALLSMTAGAASSSSRDNDKRNQSRPHYTLAKPMTLLDEGTFFIGGEQAHSDFPSSTPTGLNAPGTYVINQMFVHYRIPATGSKKLPIIMVHGSNHTGNTYETTPDGREGWATYFVRHGYPVYVVDQAGRGRSGFNPTAVNQAIAQNNLASIPAAGFQLYPREGAWVNFLFGPAYGQAWPDQRFPLQAMDQYQSQLVPNTEVTLNGGTANTTNALALLLDKVGPAILIVHSQSGVLGLGAVVKRPNLVKGLISVEGGCTPVADADIKNAFSKVPYLSFWGDHSVGAVGANGDDRRQGCQATVASFKQAGGNAQFLLLPDLGIKGNSHMLMMDNNNLELADILQTWIVRNVDRDRHFPCNCGPHRVGACW</sequence>
<dbReference type="PANTHER" id="PTHR43194">
    <property type="entry name" value="HYDROLASE ALPHA/BETA FOLD FAMILY"/>
    <property type="match status" value="1"/>
</dbReference>
<gene>
    <name evidence="3" type="ordered locus">Hden_0223</name>
</gene>
<dbReference type="CDD" id="cd12807">
    <property type="entry name" value="Esterase_713"/>
    <property type="match status" value="1"/>
</dbReference>
<feature type="chain" id="PRO_5003116217" description="AB hydrolase-1 domain-containing protein" evidence="2">
    <location>
        <begin position="29"/>
        <end position="387"/>
    </location>
</feature>
<dbReference type="HOGENOM" id="CLU_038297_2_0_5"/>